<sequence>MSGSAPEANGSCNGAGHAITDIEKYLSTDGRARQSGSLSKLIFKFTGIPDVVGFHGGLPTAEAFPFSGIKFSLVDGEQISLSSDQVKAAQQYNVKGDGYPPLQTWAEEAVQKLHAPPADHAVSITTGSNHALDIVLGLLLDRGDHVLTEEFTYPHMVDSITGPRGYQLWGVSYDNHGIIPEAMDQSLKQAAAEKRPLPKVLYTVPIGQNPASFCIPAQRRQEIYDVCSRHDLLIVEDDPYWAIQFPAHSDGELGVHRLGESFLSMDTDGRVVRLDSFAKMLAPGLRVGWLTAHPELTARFSYAMHGSCLGPNTFMQVVLHQMLMQWGWEGLDRHCKRIQGIYRRLADTFHETAQEELTGLAEWERPEAGMFVWLKFLAGVHDYDDLLNLMLEQKVTAAPGSICHVEGPQPDVGCPWARICFAAVTQDQVKTGVQRLAKVLRKYQAAQQTR</sequence>
<feature type="domain" description="Aminotransferase class I/classII large" evidence="5">
    <location>
        <begin position="87"/>
        <end position="436"/>
    </location>
</feature>
<dbReference type="SUPFAM" id="SSF53383">
    <property type="entry name" value="PLP-dependent transferases"/>
    <property type="match status" value="1"/>
</dbReference>
<dbReference type="CDD" id="cd00609">
    <property type="entry name" value="AAT_like"/>
    <property type="match status" value="1"/>
</dbReference>
<evidence type="ECO:0000256" key="1">
    <source>
        <dbReference type="ARBA" id="ARBA00001933"/>
    </source>
</evidence>
<evidence type="ECO:0000256" key="3">
    <source>
        <dbReference type="ARBA" id="ARBA00022679"/>
    </source>
</evidence>
<dbReference type="InterPro" id="IPR015424">
    <property type="entry name" value="PyrdxlP-dep_Trfase"/>
</dbReference>
<accession>A0AAW1RH34</accession>
<reference evidence="6 7" key="1">
    <citation type="journal article" date="2024" name="Nat. Commun.">
        <title>Phylogenomics reveals the evolutionary origins of lichenization in chlorophyte algae.</title>
        <authorList>
            <person name="Puginier C."/>
            <person name="Libourel C."/>
            <person name="Otte J."/>
            <person name="Skaloud P."/>
            <person name="Haon M."/>
            <person name="Grisel S."/>
            <person name="Petersen M."/>
            <person name="Berrin J.G."/>
            <person name="Delaux P.M."/>
            <person name="Dal Grande F."/>
            <person name="Keller J."/>
        </authorList>
    </citation>
    <scope>NUCLEOTIDE SEQUENCE [LARGE SCALE GENOMIC DNA]</scope>
    <source>
        <strain evidence="6 7">SAG 2523</strain>
    </source>
</reference>
<dbReference type="InterPro" id="IPR050859">
    <property type="entry name" value="Class-I_PLP-dep_aminotransf"/>
</dbReference>
<evidence type="ECO:0000259" key="5">
    <source>
        <dbReference type="Pfam" id="PF00155"/>
    </source>
</evidence>
<dbReference type="InterPro" id="IPR004839">
    <property type="entry name" value="Aminotransferase_I/II_large"/>
</dbReference>
<keyword evidence="4" id="KW-0663">Pyridoxal phosphate</keyword>
<dbReference type="PANTHER" id="PTHR42790">
    <property type="entry name" value="AMINOTRANSFERASE"/>
    <property type="match status" value="1"/>
</dbReference>
<dbReference type="Proteomes" id="UP001485043">
    <property type="component" value="Unassembled WGS sequence"/>
</dbReference>
<evidence type="ECO:0000313" key="6">
    <source>
        <dbReference type="EMBL" id="KAK9832775.1"/>
    </source>
</evidence>
<dbReference type="InterPro" id="IPR015421">
    <property type="entry name" value="PyrdxlP-dep_Trfase_major"/>
</dbReference>
<evidence type="ECO:0000256" key="2">
    <source>
        <dbReference type="ARBA" id="ARBA00022576"/>
    </source>
</evidence>
<protein>
    <recommendedName>
        <fullName evidence="5">Aminotransferase class I/classII large domain-containing protein</fullName>
    </recommendedName>
</protein>
<evidence type="ECO:0000313" key="7">
    <source>
        <dbReference type="Proteomes" id="UP001485043"/>
    </source>
</evidence>
<dbReference type="PANTHER" id="PTHR42790:SF19">
    <property type="entry name" value="KYNURENINE_ALPHA-AMINOADIPATE AMINOTRANSFERASE, MITOCHONDRIAL"/>
    <property type="match status" value="1"/>
</dbReference>
<name>A0AAW1RH34_9CHLO</name>
<organism evidence="6 7">
    <name type="scientific">Apatococcus fuscideae</name>
    <dbReference type="NCBI Taxonomy" id="2026836"/>
    <lineage>
        <taxon>Eukaryota</taxon>
        <taxon>Viridiplantae</taxon>
        <taxon>Chlorophyta</taxon>
        <taxon>core chlorophytes</taxon>
        <taxon>Trebouxiophyceae</taxon>
        <taxon>Chlorellales</taxon>
        <taxon>Chlorellaceae</taxon>
        <taxon>Apatococcus</taxon>
    </lineage>
</organism>
<evidence type="ECO:0000256" key="4">
    <source>
        <dbReference type="ARBA" id="ARBA00022898"/>
    </source>
</evidence>
<dbReference type="GO" id="GO:0030170">
    <property type="term" value="F:pyridoxal phosphate binding"/>
    <property type="evidence" value="ECO:0007669"/>
    <property type="project" value="InterPro"/>
</dbReference>
<dbReference type="Pfam" id="PF00155">
    <property type="entry name" value="Aminotran_1_2"/>
    <property type="match status" value="1"/>
</dbReference>
<dbReference type="GO" id="GO:1901605">
    <property type="term" value="P:alpha-amino acid metabolic process"/>
    <property type="evidence" value="ECO:0007669"/>
    <property type="project" value="TreeGrafter"/>
</dbReference>
<dbReference type="Gene3D" id="3.40.640.10">
    <property type="entry name" value="Type I PLP-dependent aspartate aminotransferase-like (Major domain)"/>
    <property type="match status" value="1"/>
</dbReference>
<dbReference type="EMBL" id="JALJOV010002201">
    <property type="protein sequence ID" value="KAK9832775.1"/>
    <property type="molecule type" value="Genomic_DNA"/>
</dbReference>
<keyword evidence="3" id="KW-0808">Transferase</keyword>
<dbReference type="AlphaFoldDB" id="A0AAW1RH34"/>
<proteinExistence type="predicted"/>
<gene>
    <name evidence="6" type="ORF">WJX84_009164</name>
</gene>
<keyword evidence="7" id="KW-1185">Reference proteome</keyword>
<comment type="caution">
    <text evidence="6">The sequence shown here is derived from an EMBL/GenBank/DDBJ whole genome shotgun (WGS) entry which is preliminary data.</text>
</comment>
<comment type="cofactor">
    <cofactor evidence="1">
        <name>pyridoxal 5'-phosphate</name>
        <dbReference type="ChEBI" id="CHEBI:597326"/>
    </cofactor>
</comment>
<dbReference type="GO" id="GO:0008483">
    <property type="term" value="F:transaminase activity"/>
    <property type="evidence" value="ECO:0007669"/>
    <property type="project" value="UniProtKB-KW"/>
</dbReference>
<keyword evidence="2" id="KW-0032">Aminotransferase</keyword>